<feature type="transmembrane region" description="Helical" evidence="2">
    <location>
        <begin position="224"/>
        <end position="247"/>
    </location>
</feature>
<feature type="transmembrane region" description="Helical" evidence="2">
    <location>
        <begin position="93"/>
        <end position="114"/>
    </location>
</feature>
<feature type="transmembrane region" description="Helical" evidence="2">
    <location>
        <begin position="793"/>
        <end position="812"/>
    </location>
</feature>
<keyword evidence="4" id="KW-1185">Reference proteome</keyword>
<proteinExistence type="predicted"/>
<feature type="transmembrane region" description="Helical" evidence="2">
    <location>
        <begin position="660"/>
        <end position="683"/>
    </location>
</feature>
<feature type="transmembrane region" description="Helical" evidence="2">
    <location>
        <begin position="996"/>
        <end position="1019"/>
    </location>
</feature>
<feature type="transmembrane region" description="Helical" evidence="2">
    <location>
        <begin position="126"/>
        <end position="145"/>
    </location>
</feature>
<feature type="transmembrane region" description="Helical" evidence="2">
    <location>
        <begin position="620"/>
        <end position="640"/>
    </location>
</feature>
<feature type="transmembrane region" description="Helical" evidence="2">
    <location>
        <begin position="867"/>
        <end position="890"/>
    </location>
</feature>
<keyword evidence="2" id="KW-0812">Transmembrane</keyword>
<reference evidence="4" key="1">
    <citation type="journal article" date="2023" name="Commun. Biol.">
        <title>Genome analysis of Parmales, the sister group of diatoms, reveals the evolutionary specialization of diatoms from phago-mixotrophs to photoautotrophs.</title>
        <authorList>
            <person name="Ban H."/>
            <person name="Sato S."/>
            <person name="Yoshikawa S."/>
            <person name="Yamada K."/>
            <person name="Nakamura Y."/>
            <person name="Ichinomiya M."/>
            <person name="Sato N."/>
            <person name="Blanc-Mathieu R."/>
            <person name="Endo H."/>
            <person name="Kuwata A."/>
            <person name="Ogata H."/>
        </authorList>
    </citation>
    <scope>NUCLEOTIDE SEQUENCE [LARGE SCALE GENOMIC DNA]</scope>
    <source>
        <strain evidence="4">NIES 3700</strain>
    </source>
</reference>
<evidence type="ECO:0000256" key="2">
    <source>
        <dbReference type="SAM" id="Phobius"/>
    </source>
</evidence>
<evidence type="ECO:0000256" key="1">
    <source>
        <dbReference type="SAM" id="MobiDB-lite"/>
    </source>
</evidence>
<gene>
    <name evidence="3" type="ORF">TrLO_g15657</name>
</gene>
<dbReference type="OrthoDB" id="10321672at2759"/>
<feature type="transmembrane region" description="Helical" evidence="2">
    <location>
        <begin position="441"/>
        <end position="461"/>
    </location>
</feature>
<keyword evidence="2" id="KW-0472">Membrane</keyword>
<feature type="compositionally biased region" description="Acidic residues" evidence="1">
    <location>
        <begin position="705"/>
        <end position="717"/>
    </location>
</feature>
<comment type="caution">
    <text evidence="3">The sequence shown here is derived from an EMBL/GenBank/DDBJ whole genome shotgun (WGS) entry which is preliminary data.</text>
</comment>
<name>A0A9W7AP72_9STRA</name>
<dbReference type="AlphaFoldDB" id="A0A9W7AP72"/>
<evidence type="ECO:0000313" key="4">
    <source>
        <dbReference type="Proteomes" id="UP001165122"/>
    </source>
</evidence>
<feature type="transmembrane region" description="Helical" evidence="2">
    <location>
        <begin position="319"/>
        <end position="339"/>
    </location>
</feature>
<sequence length="1058" mass="118538">MRQADVEMIPRISSLSSLSKTLVNNVISKVMDELPSAAAHAPLTTSMTSNPLLRSTPSTLGIPATTATATVNISTVMAHIPPPTHVTEAATQYSLLTFLITISFTLVYFYRTFFASGLIEAEIRDFWLYIMAPLCLTAMNISFVLKPRRRDLKYRVFLISQYVIFTFFGPILSVISNSYSADSLMWSGVFLVPAPIMLYVGLWFRNLVAELSDEDLDRFITQDVVRGGVFVGLGQLVFLIFSCLQCYSDHFSTGRAEVEYNVTVSCERTLLSQVGLSYMVWMFSLAKLFFGAVPKSVLRQHIVPLKKVVIMRLSKSQKFQTLGVFVAGICALYPLANYGSEGHVKYKGEKIFSILLPACGCVCLFATALWTFKSVRGDMNRNTTTVGTLSGIPMQRSAVSNSDFLITGASNFWFYTGVAASMVEPILLTLAATTLDDYFETLGVVALPFVLLVYSAAFISQPRRRGTLHMHQLRALFVFFSMGSEIAMMVYRGRRREWALFVSHLFRAFLHPFAFHFGLKLRASIGRLPDEELDAFVVDTLFRGGVKTLLSILFLTFRTTNCMFELGSVERCKNVSYCSSILSIYLLLWWIIGLVQGSVRREWRKDVTWSIEKVATVKNLGPLTALELCLILVAAVSSIYLLSTLYGEKNGKVASDFETIYNISIAGVLALCVIGIIEIYSSVKAQKRIVRAKTSQTLNKSQVEEKEEEEEEEEEGTVGEGAKVEIVEEVNGVYVFFSFVLTTTTGALSVCRGILYDMLFFRIMTLIAPIATLSLFLAFFCKPKRTDAAYMQFLRFHCASACLLHELGVIIYQTKPHQRLLSRIFFLCFSISGILCAYQFFTVLQKLRDFAARLPPKELSKFLCNRVLVKGVFAMGPLLFFSFETISCYLRQDKGFQGLDIAECNATSDISLFLSLLLVFLTMYSVMYHTLPKDTQQVISWDYRSVATLKLVRWQQLQSLFLSYSAVVAMYLLGYMGVEGDDIGSIDFGYGPFNLIYASGVTGLISLWFAMFIGMRHAFKISREDRRRAHSERYSVRGSSGGVSTGDIKDSMALAIPI</sequence>
<protein>
    <submittedName>
        <fullName evidence="3">Uncharacterized protein</fullName>
    </submittedName>
</protein>
<feature type="transmembrane region" description="Helical" evidence="2">
    <location>
        <begin position="761"/>
        <end position="781"/>
    </location>
</feature>
<feature type="transmembrane region" description="Helical" evidence="2">
    <location>
        <begin position="577"/>
        <end position="599"/>
    </location>
</feature>
<organism evidence="3 4">
    <name type="scientific">Triparma laevis f. longispina</name>
    <dbReference type="NCBI Taxonomy" id="1714387"/>
    <lineage>
        <taxon>Eukaryota</taxon>
        <taxon>Sar</taxon>
        <taxon>Stramenopiles</taxon>
        <taxon>Ochrophyta</taxon>
        <taxon>Bolidophyceae</taxon>
        <taxon>Parmales</taxon>
        <taxon>Triparmaceae</taxon>
        <taxon>Triparma</taxon>
    </lineage>
</organism>
<feature type="transmembrane region" description="Helical" evidence="2">
    <location>
        <begin position="733"/>
        <end position="755"/>
    </location>
</feature>
<feature type="transmembrane region" description="Helical" evidence="2">
    <location>
        <begin position="351"/>
        <end position="372"/>
    </location>
</feature>
<feature type="transmembrane region" description="Helical" evidence="2">
    <location>
        <begin position="412"/>
        <end position="435"/>
    </location>
</feature>
<feature type="transmembrane region" description="Helical" evidence="2">
    <location>
        <begin position="473"/>
        <end position="492"/>
    </location>
</feature>
<dbReference type="Proteomes" id="UP001165122">
    <property type="component" value="Unassembled WGS sequence"/>
</dbReference>
<keyword evidence="2" id="KW-1133">Transmembrane helix</keyword>
<feature type="transmembrane region" description="Helical" evidence="2">
    <location>
        <begin position="278"/>
        <end position="298"/>
    </location>
</feature>
<feature type="transmembrane region" description="Helical" evidence="2">
    <location>
        <begin position="157"/>
        <end position="179"/>
    </location>
</feature>
<feature type="transmembrane region" description="Helical" evidence="2">
    <location>
        <begin position="910"/>
        <end position="931"/>
    </location>
</feature>
<feature type="transmembrane region" description="Helical" evidence="2">
    <location>
        <begin position="824"/>
        <end position="844"/>
    </location>
</feature>
<evidence type="ECO:0000313" key="3">
    <source>
        <dbReference type="EMBL" id="GMH75837.1"/>
    </source>
</evidence>
<feature type="transmembrane region" description="Helical" evidence="2">
    <location>
        <begin position="185"/>
        <end position="204"/>
    </location>
</feature>
<accession>A0A9W7AP72</accession>
<feature type="region of interest" description="Disordered" evidence="1">
    <location>
        <begin position="700"/>
        <end position="719"/>
    </location>
</feature>
<feature type="transmembrane region" description="Helical" evidence="2">
    <location>
        <begin position="959"/>
        <end position="976"/>
    </location>
</feature>
<dbReference type="EMBL" id="BRXW01000736">
    <property type="protein sequence ID" value="GMH75837.1"/>
    <property type="molecule type" value="Genomic_DNA"/>
</dbReference>